<protein>
    <submittedName>
        <fullName evidence="1">Uncharacterized protein</fullName>
    </submittedName>
</protein>
<reference evidence="1 2" key="1">
    <citation type="submission" date="2019-05" db="EMBL/GenBank/DDBJ databases">
        <title>Complete genome sequence of sixteen phages from Abidjan, cote d'Ivoire, isolated on a single strain of Achromobacter xylosoxidans.</title>
        <authorList>
            <person name="Essoh C."/>
            <person name="Vernadet J.-P."/>
            <person name="Vergnaud G."/>
            <person name="Pourcel C."/>
        </authorList>
    </citation>
    <scope>NUCLEOTIDE SEQUENCE [LARGE SCALE GENOMIC DNA]</scope>
</reference>
<keyword evidence="2" id="KW-1185">Reference proteome</keyword>
<evidence type="ECO:0000313" key="2">
    <source>
        <dbReference type="Proteomes" id="UP000319598"/>
    </source>
</evidence>
<dbReference type="Proteomes" id="UP000319598">
    <property type="component" value="Segment"/>
</dbReference>
<gene>
    <name evidence="1" type="ORF">Axy23_009</name>
</gene>
<name>A0A514CW64_9CAUD</name>
<dbReference type="EMBL" id="MK962640">
    <property type="protein sequence ID" value="QDH84719.1"/>
    <property type="molecule type" value="Genomic_DNA"/>
</dbReference>
<sequence length="59" mass="6811">MRMHVTPKPEGSLQVAAAAARMQSQQLQAKDIAELADRVYWSHFAHYDRMSSRPLWGRQ</sequence>
<accession>A0A514CW64</accession>
<evidence type="ECO:0000313" key="1">
    <source>
        <dbReference type="EMBL" id="QDH84719.1"/>
    </source>
</evidence>
<proteinExistence type="predicted"/>
<organism evidence="1 2">
    <name type="scientific">Achromobacter phage vB_AxyP_19-32_Axy23</name>
    <dbReference type="NCBI Taxonomy" id="2591047"/>
    <lineage>
        <taxon>Viruses</taxon>
        <taxon>Duplodnaviria</taxon>
        <taxon>Heunggongvirae</taxon>
        <taxon>Uroviricota</taxon>
        <taxon>Caudoviricetes</taxon>
        <taxon>Autographivirales</taxon>
        <taxon>Autoscriptoviridae</taxon>
        <taxon>Axyvirus</taxon>
        <taxon>Axyvirus 1932Axy23</taxon>
    </lineage>
</organism>